<dbReference type="Gene3D" id="1.10.510.10">
    <property type="entry name" value="Transferase(Phosphotransferase) domain 1"/>
    <property type="match status" value="1"/>
</dbReference>
<dbReference type="GO" id="GO:0004674">
    <property type="term" value="F:protein serine/threonine kinase activity"/>
    <property type="evidence" value="ECO:0007669"/>
    <property type="project" value="UniProtKB-KW"/>
</dbReference>
<dbReference type="SUPFAM" id="SSF56112">
    <property type="entry name" value="Protein kinase-like (PK-like)"/>
    <property type="match status" value="1"/>
</dbReference>
<dbReference type="CDD" id="cd14014">
    <property type="entry name" value="STKc_PknB_like"/>
    <property type="match status" value="1"/>
</dbReference>
<gene>
    <name evidence="11" type="ORF">EV193_10379</name>
</gene>
<dbReference type="Gene3D" id="3.40.190.10">
    <property type="entry name" value="Periplasmic binding protein-like II"/>
    <property type="match status" value="2"/>
</dbReference>
<dbReference type="PROSITE" id="PS00108">
    <property type="entry name" value="PROTEIN_KINASE_ST"/>
    <property type="match status" value="1"/>
</dbReference>
<evidence type="ECO:0000256" key="9">
    <source>
        <dbReference type="SAM" id="Phobius"/>
    </source>
</evidence>
<dbReference type="PROSITE" id="PS50011">
    <property type="entry name" value="PROTEIN_KINASE_DOM"/>
    <property type="match status" value="1"/>
</dbReference>
<feature type="binding site" evidence="7">
    <location>
        <position position="38"/>
    </location>
    <ligand>
        <name>ATP</name>
        <dbReference type="ChEBI" id="CHEBI:30616"/>
    </ligand>
</feature>
<evidence type="ECO:0000313" key="11">
    <source>
        <dbReference type="EMBL" id="RZS40766.1"/>
    </source>
</evidence>
<dbReference type="SMART" id="SM00062">
    <property type="entry name" value="PBPb"/>
    <property type="match status" value="1"/>
</dbReference>
<keyword evidence="9" id="KW-0812">Transmembrane</keyword>
<keyword evidence="5 11" id="KW-0418">Kinase</keyword>
<dbReference type="InterPro" id="IPR011009">
    <property type="entry name" value="Kinase-like_dom_sf"/>
</dbReference>
<dbReference type="InterPro" id="IPR001638">
    <property type="entry name" value="Solute-binding_3/MltF_N"/>
</dbReference>
<dbReference type="PANTHER" id="PTHR43289">
    <property type="entry name" value="MITOGEN-ACTIVATED PROTEIN KINASE KINASE KINASE 20-RELATED"/>
    <property type="match status" value="1"/>
</dbReference>
<dbReference type="SMART" id="SM00220">
    <property type="entry name" value="S_TKc"/>
    <property type="match status" value="1"/>
</dbReference>
<dbReference type="PROSITE" id="PS00107">
    <property type="entry name" value="PROTEIN_KINASE_ATP"/>
    <property type="match status" value="1"/>
</dbReference>
<dbReference type="InterPro" id="IPR017441">
    <property type="entry name" value="Protein_kinase_ATP_BS"/>
</dbReference>
<dbReference type="CDD" id="cd13690">
    <property type="entry name" value="PBP2_GluB"/>
    <property type="match status" value="1"/>
</dbReference>
<evidence type="ECO:0000256" key="8">
    <source>
        <dbReference type="SAM" id="MobiDB-lite"/>
    </source>
</evidence>
<dbReference type="SUPFAM" id="SSF53850">
    <property type="entry name" value="Periplasmic binding protein-like II"/>
    <property type="match status" value="1"/>
</dbReference>
<keyword evidence="6 7" id="KW-0067">ATP-binding</keyword>
<evidence type="ECO:0000313" key="12">
    <source>
        <dbReference type="Proteomes" id="UP000294257"/>
    </source>
</evidence>
<dbReference type="EC" id="2.7.11.1" evidence="1"/>
<dbReference type="RefSeq" id="WP_130343778.1">
    <property type="nucleotide sequence ID" value="NZ_SGWQ01000003.1"/>
</dbReference>
<keyword evidence="9" id="KW-1133">Transmembrane helix</keyword>
<feature type="region of interest" description="Disordered" evidence="8">
    <location>
        <begin position="318"/>
        <end position="339"/>
    </location>
</feature>
<dbReference type="AlphaFoldDB" id="A0A4Q7KW08"/>
<evidence type="ECO:0000256" key="1">
    <source>
        <dbReference type="ARBA" id="ARBA00012513"/>
    </source>
</evidence>
<feature type="compositionally biased region" description="Low complexity" evidence="8">
    <location>
        <begin position="325"/>
        <end position="339"/>
    </location>
</feature>
<proteinExistence type="predicted"/>
<dbReference type="OrthoDB" id="4336134at2"/>
<evidence type="ECO:0000259" key="10">
    <source>
        <dbReference type="PROSITE" id="PS50011"/>
    </source>
</evidence>
<name>A0A4Q7KW08_9PSEU</name>
<keyword evidence="12" id="KW-1185">Reference proteome</keyword>
<feature type="domain" description="Protein kinase" evidence="10">
    <location>
        <begin position="9"/>
        <end position="270"/>
    </location>
</feature>
<keyword evidence="3" id="KW-0808">Transferase</keyword>
<keyword evidence="9" id="KW-0472">Membrane</keyword>
<sequence>MDEPLFGRYRIHELLGRGGMGEVYRAFDTVHQRMIALKRLPASVTDAEFRARFTREARIVANLRHPNVVPVNDFGEIDGQLYLDMLLVDGSDLGDEITAGRIDPARMVRILAQVASALDAAHANGLLHRDVKPSNMLIGPNDHAYLADFGIARSTSAEATALTESGVLVGSLDYIAPERLSSGTAIDRRSDVYSLACVLFQCLTGRLPHPASEPAAKITAHLFEPPPVPSRLMPHISPALDAVVARGMAKNPADRYASASELITAADAALRGATTIAWAAPPPRRQARRTGMVVAAVLTTLAVAAVLITGLAAPGWMRPADDDPPAQAAQASAPTTSALPAPARTGILAAAANGRLRVGVRFDMPGIGQRDSAGVLTGFDIDIARSIARALGVDTKAIEFKSVTGASAQPALTNGQVDFVVASYIITEERKKAVDFVGPYLLANADLLARTGDSSITGAESLRGKKVCVLTGSTLAATFPQRAPGAEVVSLPGIAECVAALTSGQVDAVANDNTLLAGQAMLKPGQLRLVNKPFGDSYRLGIAVNKNDPDGRRAVAEALERFEQSGEWRQSLRKAFGGVPGFPIPDQPPAVTER</sequence>
<dbReference type="InterPro" id="IPR008271">
    <property type="entry name" value="Ser/Thr_kinase_AS"/>
</dbReference>
<accession>A0A4Q7KW08</accession>
<evidence type="ECO:0000256" key="5">
    <source>
        <dbReference type="ARBA" id="ARBA00022777"/>
    </source>
</evidence>
<dbReference type="Proteomes" id="UP000294257">
    <property type="component" value="Unassembled WGS sequence"/>
</dbReference>
<dbReference type="Pfam" id="PF00497">
    <property type="entry name" value="SBP_bac_3"/>
    <property type="match status" value="1"/>
</dbReference>
<organism evidence="11 12">
    <name type="scientific">Herbihabitans rhizosphaerae</name>
    <dbReference type="NCBI Taxonomy" id="1872711"/>
    <lineage>
        <taxon>Bacteria</taxon>
        <taxon>Bacillati</taxon>
        <taxon>Actinomycetota</taxon>
        <taxon>Actinomycetes</taxon>
        <taxon>Pseudonocardiales</taxon>
        <taxon>Pseudonocardiaceae</taxon>
        <taxon>Herbihabitans</taxon>
    </lineage>
</organism>
<reference evidence="11 12" key="1">
    <citation type="submission" date="2019-02" db="EMBL/GenBank/DDBJ databases">
        <title>Genomic Encyclopedia of Type Strains, Phase IV (KMG-IV): sequencing the most valuable type-strain genomes for metagenomic binning, comparative biology and taxonomic classification.</title>
        <authorList>
            <person name="Goeker M."/>
        </authorList>
    </citation>
    <scope>NUCLEOTIDE SEQUENCE [LARGE SCALE GENOMIC DNA]</scope>
    <source>
        <strain evidence="11 12">DSM 101727</strain>
    </source>
</reference>
<keyword evidence="4 7" id="KW-0547">Nucleotide-binding</keyword>
<keyword evidence="2 11" id="KW-0723">Serine/threonine-protein kinase</keyword>
<evidence type="ECO:0000256" key="6">
    <source>
        <dbReference type="ARBA" id="ARBA00022840"/>
    </source>
</evidence>
<dbReference type="InterPro" id="IPR000719">
    <property type="entry name" value="Prot_kinase_dom"/>
</dbReference>
<evidence type="ECO:0000256" key="4">
    <source>
        <dbReference type="ARBA" id="ARBA00022741"/>
    </source>
</evidence>
<evidence type="ECO:0000256" key="3">
    <source>
        <dbReference type="ARBA" id="ARBA00022679"/>
    </source>
</evidence>
<comment type="caution">
    <text evidence="11">The sequence shown here is derived from an EMBL/GenBank/DDBJ whole genome shotgun (WGS) entry which is preliminary data.</text>
</comment>
<evidence type="ECO:0000256" key="7">
    <source>
        <dbReference type="PROSITE-ProRule" id="PRU10141"/>
    </source>
</evidence>
<dbReference type="FunFam" id="1.10.510.10:FF:000021">
    <property type="entry name" value="Serine/threonine protein kinase"/>
    <property type="match status" value="1"/>
</dbReference>
<evidence type="ECO:0000256" key="2">
    <source>
        <dbReference type="ARBA" id="ARBA00022527"/>
    </source>
</evidence>
<dbReference type="Pfam" id="PF00069">
    <property type="entry name" value="Pkinase"/>
    <property type="match status" value="1"/>
</dbReference>
<dbReference type="Gene3D" id="3.30.200.20">
    <property type="entry name" value="Phosphorylase Kinase, domain 1"/>
    <property type="match status" value="1"/>
</dbReference>
<dbReference type="GO" id="GO:0005524">
    <property type="term" value="F:ATP binding"/>
    <property type="evidence" value="ECO:0007669"/>
    <property type="project" value="UniProtKB-UniRule"/>
</dbReference>
<protein>
    <recommendedName>
        <fullName evidence="1">non-specific serine/threonine protein kinase</fullName>
        <ecNumber evidence="1">2.7.11.1</ecNumber>
    </recommendedName>
</protein>
<dbReference type="PANTHER" id="PTHR43289:SF6">
    <property type="entry name" value="SERINE_THREONINE-PROTEIN KINASE NEKL-3"/>
    <property type="match status" value="1"/>
</dbReference>
<dbReference type="EMBL" id="SGWQ01000003">
    <property type="protein sequence ID" value="RZS40766.1"/>
    <property type="molecule type" value="Genomic_DNA"/>
</dbReference>
<feature type="transmembrane region" description="Helical" evidence="9">
    <location>
        <begin position="293"/>
        <end position="317"/>
    </location>
</feature>